<reference evidence="1 2" key="1">
    <citation type="submission" date="2018-01" db="EMBL/GenBank/DDBJ databases">
        <authorList>
            <person name="Clerissi C."/>
        </authorList>
    </citation>
    <scope>NUCLEOTIDE SEQUENCE [LARGE SCALE GENOMIC DNA]</scope>
    <source>
        <strain evidence="1">Cupriavidus taiwanensis SWF 66322</strain>
    </source>
</reference>
<name>A0A9Q7UVH2_9BURK</name>
<dbReference type="AlphaFoldDB" id="A0A9Q7UVH2"/>
<evidence type="ECO:0000313" key="1">
    <source>
        <dbReference type="EMBL" id="SPD64510.1"/>
    </source>
</evidence>
<dbReference type="EMBL" id="LT984813">
    <property type="protein sequence ID" value="SPD64510.1"/>
    <property type="molecule type" value="Genomic_DNA"/>
</dbReference>
<accession>A0A9Q7UVH2</accession>
<sequence length="88" mass="9549">MLPSPACGRGAGGEGRRWHTAGLYFVVPSGPHPNPLPQAGEGAPMRCDSMRGGSYKKAVKNSRRPTQCAAWRHHVDDPFPPRPELHPV</sequence>
<organism evidence="1 2">
    <name type="scientific">Cupriavidus taiwanensis</name>
    <dbReference type="NCBI Taxonomy" id="164546"/>
    <lineage>
        <taxon>Bacteria</taxon>
        <taxon>Pseudomonadati</taxon>
        <taxon>Pseudomonadota</taxon>
        <taxon>Betaproteobacteria</taxon>
        <taxon>Burkholderiales</taxon>
        <taxon>Burkholderiaceae</taxon>
        <taxon>Cupriavidus</taxon>
    </lineage>
</organism>
<proteinExistence type="predicted"/>
<protein>
    <submittedName>
        <fullName evidence="1">Uncharacterized protein</fullName>
    </submittedName>
</protein>
<gene>
    <name evidence="1" type="ORF">CBM2636_11527</name>
</gene>
<evidence type="ECO:0000313" key="2">
    <source>
        <dbReference type="Proteomes" id="UP000254259"/>
    </source>
</evidence>
<dbReference type="Proteomes" id="UP000254259">
    <property type="component" value="Chromosome CBM2636"/>
</dbReference>